<dbReference type="InParanoid" id="C5L985"/>
<keyword evidence="3" id="KW-1185">Reference proteome</keyword>
<sequence>MLSKVSCLILPLIGVQAGFGEGNVRMHITTKKYCNLGLVDANGNPAPCGISLAEGTSGLTLPGMENGVHTTREDVIIAKDGQLSVQASPALPYTFLMSIKSPDHQVVKKLFNRQSSIVSIVEAAEDTPEETTIGGTLADGGWVPQESDDASLDKWILYAPRDIDPITGANYTAIYQAGLAPDAWILYTEKNNEKPNKLLAVNTFSNSRVFQESVFDKIEPLKDDLTVAGAMQTVYDNYQIDGDRRLTAGDDMEAPHVDVDMIYAPFVSEKTRQFFSEGRDLDWMSKRRLRSFEGFKGISYFTIEKGSAADKYFHATTHRALAEFEYTSTGGKQEKKYCISVSLDASLGPSFNPSITLGAKVNIIDIHDATKGAHLSIGVTLKKDEGSILSLTIDAGGCALVFQYGQSDGVHLAISVCMTSKDPAKKRVDGGFEGEIAITVNFIVHVPYAGDVINWAINAKINCTAAPKDDLTAYGVIGTSVSAEVAYAAVSLDIKANTVDHAYNKWHFLSGVNFHAWAGVGKFKKHWDYRWQLFDVGPPSVMAYLGNIGLNFGRLEAFFSKL</sequence>
<evidence type="ECO:0000313" key="2">
    <source>
        <dbReference type="EMBL" id="EER06733.1"/>
    </source>
</evidence>
<keyword evidence="1" id="KW-0732">Signal</keyword>
<dbReference type="EMBL" id="GG680370">
    <property type="protein sequence ID" value="EER06733.1"/>
    <property type="molecule type" value="Genomic_DNA"/>
</dbReference>
<protein>
    <submittedName>
        <fullName evidence="2">Uncharacterized protein</fullName>
    </submittedName>
</protein>
<gene>
    <name evidence="2" type="ORF">Pmar_PMAR007449</name>
</gene>
<proteinExistence type="predicted"/>
<dbReference type="Pfam" id="PF20525">
    <property type="entry name" value="DUF6740"/>
    <property type="match status" value="1"/>
</dbReference>
<organism evidence="3">
    <name type="scientific">Perkinsus marinus (strain ATCC 50983 / TXsc)</name>
    <dbReference type="NCBI Taxonomy" id="423536"/>
    <lineage>
        <taxon>Eukaryota</taxon>
        <taxon>Sar</taxon>
        <taxon>Alveolata</taxon>
        <taxon>Perkinsozoa</taxon>
        <taxon>Perkinsea</taxon>
        <taxon>Perkinsida</taxon>
        <taxon>Perkinsidae</taxon>
        <taxon>Perkinsus</taxon>
    </lineage>
</organism>
<dbReference type="InterPro" id="IPR046628">
    <property type="entry name" value="DUF6740"/>
</dbReference>
<feature type="signal peptide" evidence="1">
    <location>
        <begin position="1"/>
        <end position="17"/>
    </location>
</feature>
<feature type="chain" id="PRO_5002954921" evidence="1">
    <location>
        <begin position="18"/>
        <end position="562"/>
    </location>
</feature>
<evidence type="ECO:0000256" key="1">
    <source>
        <dbReference type="SAM" id="SignalP"/>
    </source>
</evidence>
<reference evidence="2 3" key="1">
    <citation type="submission" date="2008-07" db="EMBL/GenBank/DDBJ databases">
        <authorList>
            <person name="El-Sayed N."/>
            <person name="Caler E."/>
            <person name="Inman J."/>
            <person name="Amedeo P."/>
            <person name="Hass B."/>
            <person name="Wortman J."/>
        </authorList>
    </citation>
    <scope>NUCLEOTIDE SEQUENCE [LARGE SCALE GENOMIC DNA]</scope>
    <source>
        <strain evidence="3">ATCC 50983 / TXsc</strain>
    </source>
</reference>
<accession>C5L985</accession>
<dbReference type="Proteomes" id="UP000007800">
    <property type="component" value="Unassembled WGS sequence"/>
</dbReference>
<dbReference type="AlphaFoldDB" id="C5L985"/>
<dbReference type="RefSeq" id="XP_002774917.1">
    <property type="nucleotide sequence ID" value="XM_002774871.1"/>
</dbReference>
<dbReference type="GeneID" id="9056591"/>
<evidence type="ECO:0000313" key="3">
    <source>
        <dbReference type="Proteomes" id="UP000007800"/>
    </source>
</evidence>
<name>C5L985_PERM5</name>